<evidence type="ECO:0000256" key="4">
    <source>
        <dbReference type="ARBA" id="ARBA00023136"/>
    </source>
</evidence>
<dbReference type="OrthoDB" id="9180256at2"/>
<dbReference type="SUPFAM" id="SSF103473">
    <property type="entry name" value="MFS general substrate transporter"/>
    <property type="match status" value="1"/>
</dbReference>
<feature type="domain" description="Major facilitator superfamily (MFS) profile" evidence="6">
    <location>
        <begin position="213"/>
        <end position="403"/>
    </location>
</feature>
<dbReference type="InterPro" id="IPR036259">
    <property type="entry name" value="MFS_trans_sf"/>
</dbReference>
<proteinExistence type="predicted"/>
<evidence type="ECO:0000259" key="6">
    <source>
        <dbReference type="PROSITE" id="PS50850"/>
    </source>
</evidence>
<comment type="subcellular location">
    <subcellularLocation>
        <location evidence="1">Cell membrane</location>
        <topology evidence="1">Multi-pass membrane protein</topology>
    </subcellularLocation>
</comment>
<dbReference type="Pfam" id="PF07690">
    <property type="entry name" value="MFS_1"/>
    <property type="match status" value="1"/>
</dbReference>
<dbReference type="InterPro" id="IPR020846">
    <property type="entry name" value="MFS_dom"/>
</dbReference>
<dbReference type="PANTHER" id="PTHR23542">
    <property type="match status" value="1"/>
</dbReference>
<dbReference type="eggNOG" id="COG0477">
    <property type="taxonomic scope" value="Bacteria"/>
</dbReference>
<dbReference type="Gene3D" id="1.20.1250.20">
    <property type="entry name" value="MFS general substrate transporter like domains"/>
    <property type="match status" value="2"/>
</dbReference>
<keyword evidence="2 5" id="KW-0812">Transmembrane</keyword>
<evidence type="ECO:0000256" key="1">
    <source>
        <dbReference type="ARBA" id="ARBA00004651"/>
    </source>
</evidence>
<evidence type="ECO:0000256" key="2">
    <source>
        <dbReference type="ARBA" id="ARBA00022692"/>
    </source>
</evidence>
<dbReference type="STRING" id="1306406.J116_025590"/>
<feature type="transmembrane region" description="Helical" evidence="5">
    <location>
        <begin position="46"/>
        <end position="67"/>
    </location>
</feature>
<dbReference type="InterPro" id="IPR011701">
    <property type="entry name" value="MFS"/>
</dbReference>
<dbReference type="RefSeq" id="WP_023589929.1">
    <property type="nucleotide sequence ID" value="NZ_ASHX02000001.1"/>
</dbReference>
<sequence>MLASYRRLFTPKGTVAFTVTGFLSRLPLSMYGVSTVIMIATLRDSYLLAGTVAAVDMAATVVLVPRISRLIDRYGQARVAVPAVVISSIGSVALVLCAHHDAPDWTLFATSVLSTAPNTGGMVRARWAHIYRDDKQSLHTANSFEQVLDEVCFIVGPILAVALCTSLSPTAGVLTAAALTLVGTGLFAAQRGTEPPLETPDEDTAVSPWRNEGLQVIVSTFLFTGTIFGSLEVVTVAYTEHLGHESAAGVVLALQSVGSAIAGLLFGLVTLRGETSRHFLLGLAGMTVCMLPLVLADGMLSLIGLMFVAGMASSPTMIISMSLLQEIVPSSQINEGMAMTTTALLGGIALGSATGGWTIDRLGPEAGHWLPGAAAGLALIVALAGFPRLRSAVARPEPVAQQS</sequence>
<keyword evidence="4 5" id="KW-0472">Membrane</keyword>
<dbReference type="GO" id="GO:0005886">
    <property type="term" value="C:plasma membrane"/>
    <property type="evidence" value="ECO:0007669"/>
    <property type="project" value="UniProtKB-SubCell"/>
</dbReference>
<keyword evidence="3 5" id="KW-1133">Transmembrane helix</keyword>
<feature type="transmembrane region" description="Helical" evidence="5">
    <location>
        <begin position="278"/>
        <end position="296"/>
    </location>
</feature>
<feature type="transmembrane region" description="Helical" evidence="5">
    <location>
        <begin position="216"/>
        <end position="238"/>
    </location>
</feature>
<evidence type="ECO:0000313" key="8">
    <source>
        <dbReference type="Proteomes" id="UP000095329"/>
    </source>
</evidence>
<gene>
    <name evidence="7" type="ORF">J116_025590</name>
</gene>
<dbReference type="AlphaFoldDB" id="A0A1D3DYC1"/>
<feature type="transmembrane region" description="Helical" evidence="5">
    <location>
        <begin position="302"/>
        <end position="324"/>
    </location>
</feature>
<dbReference type="PROSITE" id="PS50850">
    <property type="entry name" value="MFS"/>
    <property type="match status" value="1"/>
</dbReference>
<name>A0A1D3DYC1_9ACTN</name>
<evidence type="ECO:0000256" key="3">
    <source>
        <dbReference type="ARBA" id="ARBA00022989"/>
    </source>
</evidence>
<dbReference type="EMBL" id="ASHX02000001">
    <property type="protein sequence ID" value="OEJ97322.1"/>
    <property type="molecule type" value="Genomic_DNA"/>
</dbReference>
<comment type="caution">
    <text evidence="7">The sequence shown here is derived from an EMBL/GenBank/DDBJ whole genome shotgun (WGS) entry which is preliminary data.</text>
</comment>
<evidence type="ECO:0000313" key="7">
    <source>
        <dbReference type="EMBL" id="OEJ97322.1"/>
    </source>
</evidence>
<feature type="transmembrane region" description="Helical" evidence="5">
    <location>
        <begin position="369"/>
        <end position="386"/>
    </location>
</feature>
<feature type="transmembrane region" description="Helical" evidence="5">
    <location>
        <begin position="15"/>
        <end position="40"/>
    </location>
</feature>
<evidence type="ECO:0000256" key="5">
    <source>
        <dbReference type="SAM" id="Phobius"/>
    </source>
</evidence>
<accession>A0A1D3DYC1</accession>
<dbReference type="GO" id="GO:0022857">
    <property type="term" value="F:transmembrane transporter activity"/>
    <property type="evidence" value="ECO:0007669"/>
    <property type="project" value="InterPro"/>
</dbReference>
<feature type="transmembrane region" description="Helical" evidence="5">
    <location>
        <begin position="250"/>
        <end position="271"/>
    </location>
</feature>
<feature type="transmembrane region" description="Helical" evidence="5">
    <location>
        <begin position="79"/>
        <end position="99"/>
    </location>
</feature>
<feature type="transmembrane region" description="Helical" evidence="5">
    <location>
        <begin position="336"/>
        <end position="357"/>
    </location>
</feature>
<protein>
    <submittedName>
        <fullName evidence="7">Transporter</fullName>
    </submittedName>
</protein>
<dbReference type="PANTHER" id="PTHR23542:SF1">
    <property type="entry name" value="MAJOR FACILITATOR SUPERFAMILY (MFS) PROFILE DOMAIN-CONTAINING PROTEIN"/>
    <property type="match status" value="1"/>
</dbReference>
<keyword evidence="8" id="KW-1185">Reference proteome</keyword>
<reference evidence="7 8" key="1">
    <citation type="journal article" date="2013" name="Genome Announc.">
        <title>Genome Sequence of Streptomyces violaceusniger Strain SPC6, a Halotolerant Streptomycete That Exhibits Rapid Growth and Development.</title>
        <authorList>
            <person name="Chen X."/>
            <person name="Zhang B."/>
            <person name="Zhang W."/>
            <person name="Wu X."/>
            <person name="Zhang M."/>
            <person name="Chen T."/>
            <person name="Liu G."/>
            <person name="Dyson P."/>
        </authorList>
    </citation>
    <scope>NUCLEOTIDE SEQUENCE [LARGE SCALE GENOMIC DNA]</scope>
    <source>
        <strain evidence="7 8">SPC6</strain>
    </source>
</reference>
<organism evidence="7 8">
    <name type="scientific">Streptomyces thermolilacinus SPC6</name>
    <dbReference type="NCBI Taxonomy" id="1306406"/>
    <lineage>
        <taxon>Bacteria</taxon>
        <taxon>Bacillati</taxon>
        <taxon>Actinomycetota</taxon>
        <taxon>Actinomycetes</taxon>
        <taxon>Kitasatosporales</taxon>
        <taxon>Streptomycetaceae</taxon>
        <taxon>Streptomyces</taxon>
    </lineage>
</organism>
<dbReference type="Proteomes" id="UP000095329">
    <property type="component" value="Unassembled WGS sequence"/>
</dbReference>